<sequence length="490" mass="56664">MEITIKGDKEFDDVPSLKSKALRINLNENIYGTFAEIGAGQETARHFFRAGGASGTIAKAMSAYDKDFSDAIYGAEDDGRYVTEARLRKMLTHEMELMEQRITRDKHPNKIFFTYANTVATIDFAKQYKGHGWVGIKYQVEENKGYNEIILHVRFKETDARLQQETLGVLGTNLIYGAFYKYNEPKKLLRYLYDHLDKDQLEIDTINFSGPVFKNVDNRLMSLQLVKNGMTDAVMFGPDGTNVLPAKVFYKKNVLALRGSFRPVTKVNMEMYEKSYDMFIKENRVNPKNTIVVFEITLSNLRAEGEIDEQDFIDRADLLCSLGQSVMISNFQEYYKVVEYFSKYTKARMGLAMGVSNLVDIFDEKYYRHLSGGILEAFGKLFFKDLKVYLYPMLNPDTGELINSENLKVYPRMKELYKFFKYNGKVSDINEYDSSIMNIFSRQILQMISEGDHGWEDMVPEGTADLIKDYRLFGYTRKPLTLKTRKKINK</sequence>
<accession>A0A8J7IY31</accession>
<reference evidence="1" key="1">
    <citation type="submission" date="2020-12" db="EMBL/GenBank/DDBJ databases">
        <title>Snuella sp. nov., isolated from sediment in Incheon.</title>
        <authorList>
            <person name="Kim W."/>
        </authorList>
    </citation>
    <scope>NUCLEOTIDE SEQUENCE</scope>
    <source>
        <strain evidence="1">CAU 1569</strain>
    </source>
</reference>
<dbReference type="InterPro" id="IPR014729">
    <property type="entry name" value="Rossmann-like_a/b/a_fold"/>
</dbReference>
<dbReference type="EMBL" id="JAELVQ010000014">
    <property type="protein sequence ID" value="MBJ6368645.1"/>
    <property type="molecule type" value="Genomic_DNA"/>
</dbReference>
<proteinExistence type="predicted"/>
<dbReference type="Gene3D" id="3.40.50.620">
    <property type="entry name" value="HUPs"/>
    <property type="match status" value="1"/>
</dbReference>
<protein>
    <submittedName>
        <fullName evidence="1">TonB-dependent receptor</fullName>
    </submittedName>
</protein>
<comment type="caution">
    <text evidence="1">The sequence shown here is derived from an EMBL/GenBank/DDBJ whole genome shotgun (WGS) entry which is preliminary data.</text>
</comment>
<evidence type="ECO:0000313" key="2">
    <source>
        <dbReference type="Proteomes" id="UP000610931"/>
    </source>
</evidence>
<evidence type="ECO:0000313" key="1">
    <source>
        <dbReference type="EMBL" id="MBJ6368645.1"/>
    </source>
</evidence>
<dbReference type="RefSeq" id="WP_199115408.1">
    <property type="nucleotide sequence ID" value="NZ_JAELVQ010000014.1"/>
</dbReference>
<dbReference type="SUPFAM" id="SSF52374">
    <property type="entry name" value="Nucleotidylyl transferase"/>
    <property type="match status" value="1"/>
</dbReference>
<dbReference type="AlphaFoldDB" id="A0A8J7IY31"/>
<keyword evidence="2" id="KW-1185">Reference proteome</keyword>
<dbReference type="Proteomes" id="UP000610931">
    <property type="component" value="Unassembled WGS sequence"/>
</dbReference>
<name>A0A8J7IY31_9FLAO</name>
<gene>
    <name evidence="1" type="ORF">JF259_11150</name>
</gene>
<organism evidence="1 2">
    <name type="scientific">Snuella sedimenti</name>
    <dbReference type="NCBI Taxonomy" id="2798802"/>
    <lineage>
        <taxon>Bacteria</taxon>
        <taxon>Pseudomonadati</taxon>
        <taxon>Bacteroidota</taxon>
        <taxon>Flavobacteriia</taxon>
        <taxon>Flavobacteriales</taxon>
        <taxon>Flavobacteriaceae</taxon>
        <taxon>Snuella</taxon>
    </lineage>
</organism>
<keyword evidence="1" id="KW-0675">Receptor</keyword>